<reference evidence="3 4" key="1">
    <citation type="submission" date="2015-07" db="EMBL/GenBank/DDBJ databases">
        <title>The genome of Pseudoloma neurophilia, a relevant intracellular parasite of the zebrafish.</title>
        <authorList>
            <person name="Ndikumana S."/>
            <person name="Pelin A."/>
            <person name="Sanders J."/>
            <person name="Corradi N."/>
        </authorList>
    </citation>
    <scope>NUCLEOTIDE SEQUENCE [LARGE SCALE GENOMIC DNA]</scope>
    <source>
        <strain evidence="3 4">MK1</strain>
    </source>
</reference>
<keyword evidence="1" id="KW-0812">Transmembrane</keyword>
<dbReference type="VEuPathDB" id="MicrosporidiaDB:M153_7010003023"/>
<dbReference type="AlphaFoldDB" id="A0A0R0M3L9"/>
<keyword evidence="2" id="KW-0732">Signal</keyword>
<organism evidence="3 4">
    <name type="scientific">Pseudoloma neurophilia</name>
    <dbReference type="NCBI Taxonomy" id="146866"/>
    <lineage>
        <taxon>Eukaryota</taxon>
        <taxon>Fungi</taxon>
        <taxon>Fungi incertae sedis</taxon>
        <taxon>Microsporidia</taxon>
        <taxon>Pseudoloma</taxon>
    </lineage>
</organism>
<evidence type="ECO:0000256" key="1">
    <source>
        <dbReference type="SAM" id="Phobius"/>
    </source>
</evidence>
<evidence type="ECO:0000256" key="2">
    <source>
        <dbReference type="SAM" id="SignalP"/>
    </source>
</evidence>
<feature type="signal peptide" evidence="2">
    <location>
        <begin position="1"/>
        <end position="18"/>
    </location>
</feature>
<dbReference type="Proteomes" id="UP000051530">
    <property type="component" value="Unassembled WGS sequence"/>
</dbReference>
<name>A0A0R0M3L9_9MICR</name>
<dbReference type="OrthoDB" id="2188144at2759"/>
<sequence length="192" mass="22282">MRIYLSIVCLITIVTCLAHNYMLGYGEKETYYEQLEDNDTQLTVELSITLPARAALKYRILKPGSNTPQSYLDVPDKMVPLRFTGKGSYGIEVFNFEKEPVLFSVNTFIDKDIEPDENTIYIRNVLEKMKGDLRNLYNGSMQLSQDKRHVLSQARSSKTRLIWLCVLPFGYVLVGIVKYKMMKNMFMPKKRK</sequence>
<feature type="transmembrane region" description="Helical" evidence="1">
    <location>
        <begin position="161"/>
        <end position="181"/>
    </location>
</feature>
<gene>
    <name evidence="3" type="ORF">M153_7010003023</name>
</gene>
<evidence type="ECO:0000313" key="3">
    <source>
        <dbReference type="EMBL" id="KRH93639.1"/>
    </source>
</evidence>
<proteinExistence type="predicted"/>
<keyword evidence="1" id="KW-1133">Transmembrane helix</keyword>
<comment type="caution">
    <text evidence="3">The sequence shown here is derived from an EMBL/GenBank/DDBJ whole genome shotgun (WGS) entry which is preliminary data.</text>
</comment>
<keyword evidence="4" id="KW-1185">Reference proteome</keyword>
<protein>
    <submittedName>
        <fullName evidence="3">Putatie vesicle transport V-snare protein</fullName>
    </submittedName>
</protein>
<feature type="chain" id="PRO_5006399114" evidence="2">
    <location>
        <begin position="19"/>
        <end position="192"/>
    </location>
</feature>
<dbReference type="EMBL" id="LGUB01000267">
    <property type="protein sequence ID" value="KRH93639.1"/>
    <property type="molecule type" value="Genomic_DNA"/>
</dbReference>
<evidence type="ECO:0000313" key="4">
    <source>
        <dbReference type="Proteomes" id="UP000051530"/>
    </source>
</evidence>
<accession>A0A0R0M3L9</accession>
<keyword evidence="1" id="KW-0472">Membrane</keyword>